<evidence type="ECO:0000256" key="1">
    <source>
        <dbReference type="SAM" id="Coils"/>
    </source>
</evidence>
<evidence type="ECO:0000313" key="4">
    <source>
        <dbReference type="Proteomes" id="UP000243579"/>
    </source>
</evidence>
<feature type="compositionally biased region" description="Polar residues" evidence="2">
    <location>
        <begin position="20"/>
        <end position="32"/>
    </location>
</feature>
<protein>
    <submittedName>
        <fullName evidence="3">Uncharacterized protein</fullName>
    </submittedName>
</protein>
<keyword evidence="4" id="KW-1185">Reference proteome</keyword>
<feature type="coiled-coil region" evidence="1">
    <location>
        <begin position="315"/>
        <end position="434"/>
    </location>
</feature>
<evidence type="ECO:0000313" key="3">
    <source>
        <dbReference type="EMBL" id="OQR96690.1"/>
    </source>
</evidence>
<dbReference type="Proteomes" id="UP000243579">
    <property type="component" value="Unassembled WGS sequence"/>
</dbReference>
<proteinExistence type="predicted"/>
<organism evidence="3 4">
    <name type="scientific">Achlya hypogyna</name>
    <name type="common">Oomycete</name>
    <name type="synonym">Protoachlya hypogyna</name>
    <dbReference type="NCBI Taxonomy" id="1202772"/>
    <lineage>
        <taxon>Eukaryota</taxon>
        <taxon>Sar</taxon>
        <taxon>Stramenopiles</taxon>
        <taxon>Oomycota</taxon>
        <taxon>Saprolegniomycetes</taxon>
        <taxon>Saprolegniales</taxon>
        <taxon>Achlyaceae</taxon>
        <taxon>Achlya</taxon>
    </lineage>
</organism>
<feature type="region of interest" description="Disordered" evidence="2">
    <location>
        <begin position="91"/>
        <end position="111"/>
    </location>
</feature>
<dbReference type="EMBL" id="JNBR01000133">
    <property type="protein sequence ID" value="OQR96690.1"/>
    <property type="molecule type" value="Genomic_DNA"/>
</dbReference>
<name>A0A1V9ZFT3_ACHHY</name>
<accession>A0A1V9ZFT3</accession>
<feature type="region of interest" description="Disordered" evidence="2">
    <location>
        <begin position="1"/>
        <end position="32"/>
    </location>
</feature>
<dbReference type="STRING" id="1202772.A0A1V9ZFT3"/>
<evidence type="ECO:0000256" key="2">
    <source>
        <dbReference type="SAM" id="MobiDB-lite"/>
    </source>
</evidence>
<dbReference type="PANTHER" id="PTHR39867">
    <property type="entry name" value="HELICASE ATP-BINDING DOMAIN-CONTAINING PROTEIN"/>
    <property type="match status" value="1"/>
</dbReference>
<comment type="caution">
    <text evidence="3">The sequence shown here is derived from an EMBL/GenBank/DDBJ whole genome shotgun (WGS) entry which is preliminary data.</text>
</comment>
<dbReference type="OrthoDB" id="194929at2759"/>
<sequence>MTAPNRGPPKEKAGRPISSIGHSSFQMSDTQDTGAGAFDIKQFLLEKKSGQPSYIESGLFRSNARDFAEAVDAPMSFARVLKKKQLPRMTAVRSAPSLESKKPPNQAESDGVGYRMYSIETMVDASLRAIRSHNKTWQTLRTSDLRLECPSKRGDVLDLEASFDAAMSYASGHVNWEGDRQTALIDRDYMSVQSQVAAKYVSVTEAETRLLTRMVFAQKWTDITIGELEAMLMVSFLEQGTLLRKVRIQYAMTYDNLETLFGESLVTKTQAVQAEAAIRLQLESLSREHTTATAVLRADYERALHDLRVEMDHDRTEADRKIQDARDQVAKMSETMKTLNGIFKQMREDSDKVRAMELKEANQKLEKRGEALREEVDRLRSLIPRTKSLEATTEAQAATIQSLEQQVADALSVIAEKEAIIEDLLHRQEQLLAREELHATTKAKPEVDAVPSPDESSLCRRCRKALDEPDDDVLAPAVPVAEVALPTGAAVGVTVATRTKDTAKRVHCQSFRILLPNLQGRRPTREVGWTLGCIRAILHAKQEDDLICFHGALPGRLRMAEFVYTWFGPLESELGLLLPEQRDQAYARADESRWCLYYGAKVLAKDCVEAKLFLSFLDERHGDDELVFALYCIRALDGLAHGTLEWSPLRHAPHYEAFATEWQAHATITGELVQVPRTVWIPLDYASRGTAIVLSKATAEERVDFEHKLTTLAVVTLPDGEHGAVPGTDGPFVDAHQWLQLMLQEYREEQAHRRAAIRLMFQTASSASAGASSGDDVLWESHSTNAEMDMEQFRAMMLTLQADVSGATIVSFFRLAYDRGGGHVTFDAFIETAEERHFFAQCMCLPSAAAPGLNTPQAHLGSLVAKHFTLYEPDLRALVAALPPYTQALARRSLSDTAGLLREGRGAFIDGFRALAAYHRTATFHLWHWLVQTELSGRPLPPTALRRLDKLLVGDLDSSRDGPPHSTHHAGERLLATIRKKMAIHRLQRAFRARLNRDQGVPLNMRELMHEGYGSGKTSYRNRRVIRPAKWLLCVISDLIRAKAESDDTSHTDQPFIEYIYDYFTTRFGSRWEAEKIIHDVFVNTRSLLMSHARILLFSQLCGMGASGEDMYYGSPQAFSFINMVLHAGYHTFPLLHPDAGSELEFVKHEDAVCLIQAFFGAVDVENHDRMLGRLRELEHMSIRPKTSDADGLLLLLLEEWRRHVLNRMNQVRVMCCADKDLLAVDGYLSLDQLLVVFRRSGLSVSEVEAAQILRKVLQASATQPSILDRIVSQVFGIACHEIAIAELQPLPPPDFDQLVFLLMSFWQPYEECGKTMMEELKAIGCKNDVEHAMRMADAADTPQTADAGRRRSRLSLSVKRAHFSANDALDLEDKFRAVQHKMQRLVVLQHGQADEAICQAHITEASVAFRQYLSECTRLRALAKLGMGPIPDAFSEDFTEAA</sequence>
<reference evidence="3 4" key="1">
    <citation type="journal article" date="2014" name="Genome Biol. Evol.">
        <title>The secreted proteins of Achlya hypogyna and Thraustotheca clavata identify the ancestral oomycete secretome and reveal gene acquisitions by horizontal gene transfer.</title>
        <authorList>
            <person name="Misner I."/>
            <person name="Blouin N."/>
            <person name="Leonard G."/>
            <person name="Richards T.A."/>
            <person name="Lane C.E."/>
        </authorList>
    </citation>
    <scope>NUCLEOTIDE SEQUENCE [LARGE SCALE GENOMIC DNA]</scope>
    <source>
        <strain evidence="3 4">ATCC 48635</strain>
    </source>
</reference>
<dbReference type="PANTHER" id="PTHR39867:SF1">
    <property type="entry name" value="HELICASE ATP-BINDING DOMAIN-CONTAINING PROTEIN"/>
    <property type="match status" value="1"/>
</dbReference>
<keyword evidence="1" id="KW-0175">Coiled coil</keyword>
<gene>
    <name evidence="3" type="ORF">ACHHYP_13815</name>
</gene>